<dbReference type="KEGG" id="pmt:PMT_2830"/>
<dbReference type="AlphaFoldDB" id="B9ESK2"/>
<proteinExistence type="predicted"/>
<evidence type="ECO:0000313" key="2">
    <source>
        <dbReference type="Proteomes" id="UP000001423"/>
    </source>
</evidence>
<reference evidence="1 2" key="1">
    <citation type="journal article" date="2003" name="Nature">
        <title>Genome divergence in two Prochlorococcus ecotypes reflects oceanic niche differentiation.</title>
        <authorList>
            <person name="Rocap G."/>
            <person name="Larimer F.W."/>
            <person name="Lamerdin J.E."/>
            <person name="Malfatti S."/>
            <person name="Chain P."/>
            <person name="Ahlgren N.A."/>
            <person name="Arellano A."/>
            <person name="Coleman M."/>
            <person name="Hauser L."/>
            <person name="Hess W.R."/>
            <person name="Johnson Z.I."/>
            <person name="Land M.L."/>
            <person name="Lindell D."/>
            <person name="Post A.F."/>
            <person name="Regala W."/>
            <person name="Shah M."/>
            <person name="Shaw S.L."/>
            <person name="Steglich C."/>
            <person name="Sullivan M.B."/>
            <person name="Ting C.S."/>
            <person name="Tolonen A."/>
            <person name="Webb E.A."/>
            <person name="Zinser E.R."/>
            <person name="Chisholm S.W."/>
        </authorList>
    </citation>
    <scope>NUCLEOTIDE SEQUENCE [LARGE SCALE GENOMIC DNA]</scope>
    <source>
        <strain evidence="2">MIT 9313</strain>
    </source>
</reference>
<dbReference type="HOGENOM" id="CLU_3275052_0_0_3"/>
<dbReference type="eggNOG" id="ENOG5031TYW">
    <property type="taxonomic scope" value="Bacteria"/>
</dbReference>
<dbReference type="EMBL" id="BX548175">
    <property type="protein sequence ID" value="CAX32348.1"/>
    <property type="molecule type" value="Genomic_DNA"/>
</dbReference>
<dbReference type="Proteomes" id="UP000001423">
    <property type="component" value="Chromosome"/>
</dbReference>
<protein>
    <submittedName>
        <fullName evidence="1">Uncharacterized protein</fullName>
    </submittedName>
</protein>
<evidence type="ECO:0000313" key="1">
    <source>
        <dbReference type="EMBL" id="CAX32348.1"/>
    </source>
</evidence>
<name>B9ESK2_PROMM</name>
<keyword evidence="2" id="KW-1185">Reference proteome</keyword>
<gene>
    <name evidence="1" type="ordered locus">PMT_2830</name>
</gene>
<organism evidence="1 2">
    <name type="scientific">Prochlorococcus marinus (strain MIT 9313)</name>
    <dbReference type="NCBI Taxonomy" id="74547"/>
    <lineage>
        <taxon>Bacteria</taxon>
        <taxon>Bacillati</taxon>
        <taxon>Cyanobacteriota</taxon>
        <taxon>Cyanophyceae</taxon>
        <taxon>Synechococcales</taxon>
        <taxon>Prochlorococcaceae</taxon>
        <taxon>Prochlorococcus</taxon>
    </lineage>
</organism>
<sequence length="43" mass="5006">MSLEEADLQNELETFVIAQRRNLLNLGFFYVHVDTKYGIGGRF</sequence>
<accession>B9ESK2</accession>